<evidence type="ECO:0000313" key="3">
    <source>
        <dbReference type="Proteomes" id="UP000186601"/>
    </source>
</evidence>
<sequence length="98" mass="11055">MVVRPQTPSYTQGKTYLEVVIWAHSNIRLAAGEENGRGKWLGGREEEKPMNGGMIYRGWEEGRCVPIWAGRAIIRADYPGERRYQGRILGVSYTLDAG</sequence>
<proteinExistence type="predicted"/>
<dbReference type="EMBL" id="MLYV02000563">
    <property type="protein sequence ID" value="PSR83267.1"/>
    <property type="molecule type" value="Genomic_DNA"/>
</dbReference>
<gene>
    <name evidence="2" type="ORF">PHLCEN_2v4121</name>
    <name evidence="1" type="ORF">PHLCEN_2v5771</name>
</gene>
<evidence type="ECO:0000313" key="2">
    <source>
        <dbReference type="EMBL" id="PSR99442.1"/>
    </source>
</evidence>
<accession>A0A2R6P1C9</accession>
<protein>
    <submittedName>
        <fullName evidence="1">Uncharacterized protein</fullName>
    </submittedName>
</protein>
<name>A0A2R6P1C9_9APHY</name>
<dbReference type="EMBL" id="MLYV02000418">
    <property type="protein sequence ID" value="PSR99442.1"/>
    <property type="molecule type" value="Genomic_DNA"/>
</dbReference>
<evidence type="ECO:0000313" key="1">
    <source>
        <dbReference type="EMBL" id="PSR83267.1"/>
    </source>
</evidence>
<dbReference type="AlphaFoldDB" id="A0A2R6P1C9"/>
<organism evidence="1 3">
    <name type="scientific">Hermanssonia centrifuga</name>
    <dbReference type="NCBI Taxonomy" id="98765"/>
    <lineage>
        <taxon>Eukaryota</taxon>
        <taxon>Fungi</taxon>
        <taxon>Dikarya</taxon>
        <taxon>Basidiomycota</taxon>
        <taxon>Agaricomycotina</taxon>
        <taxon>Agaricomycetes</taxon>
        <taxon>Polyporales</taxon>
        <taxon>Meruliaceae</taxon>
        <taxon>Hermanssonia</taxon>
    </lineage>
</organism>
<comment type="caution">
    <text evidence="1">The sequence shown here is derived from an EMBL/GenBank/DDBJ whole genome shotgun (WGS) entry which is preliminary data.</text>
</comment>
<keyword evidence="3" id="KW-1185">Reference proteome</keyword>
<reference evidence="1 3" key="1">
    <citation type="submission" date="2018-02" db="EMBL/GenBank/DDBJ databases">
        <title>Genome sequence of the basidiomycete white-rot fungus Phlebia centrifuga.</title>
        <authorList>
            <person name="Granchi Z."/>
            <person name="Peng M."/>
            <person name="de Vries R.P."/>
            <person name="Hilden K."/>
            <person name="Makela M.R."/>
            <person name="Grigoriev I."/>
            <person name="Riley R."/>
        </authorList>
    </citation>
    <scope>NUCLEOTIDE SEQUENCE [LARGE SCALE GENOMIC DNA]</scope>
    <source>
        <strain evidence="1 3">FBCC195</strain>
    </source>
</reference>
<dbReference type="Proteomes" id="UP000186601">
    <property type="component" value="Unassembled WGS sequence"/>
</dbReference>